<organism evidence="1 2">
    <name type="scientific">Silvimonas amylolytica</name>
    <dbReference type="NCBI Taxonomy" id="449663"/>
    <lineage>
        <taxon>Bacteria</taxon>
        <taxon>Pseudomonadati</taxon>
        <taxon>Pseudomonadota</taxon>
        <taxon>Betaproteobacteria</taxon>
        <taxon>Neisseriales</taxon>
        <taxon>Chitinibacteraceae</taxon>
        <taxon>Silvimonas</taxon>
    </lineage>
</organism>
<name>A0ABQ2PKP4_9NEIS</name>
<accession>A0ABQ2PKP4</accession>
<dbReference type="EMBL" id="BMLY01000002">
    <property type="protein sequence ID" value="GGP25809.1"/>
    <property type="molecule type" value="Genomic_DNA"/>
</dbReference>
<evidence type="ECO:0000313" key="1">
    <source>
        <dbReference type="EMBL" id="GGP25809.1"/>
    </source>
</evidence>
<evidence type="ECO:0000313" key="2">
    <source>
        <dbReference type="Proteomes" id="UP000621859"/>
    </source>
</evidence>
<proteinExistence type="predicted"/>
<protein>
    <submittedName>
        <fullName evidence="1">Uncharacterized protein</fullName>
    </submittedName>
</protein>
<reference evidence="2" key="1">
    <citation type="journal article" date="2019" name="Int. J. Syst. Evol. Microbiol.">
        <title>The Global Catalogue of Microorganisms (GCM) 10K type strain sequencing project: providing services to taxonomists for standard genome sequencing and annotation.</title>
        <authorList>
            <consortium name="The Broad Institute Genomics Platform"/>
            <consortium name="The Broad Institute Genome Sequencing Center for Infectious Disease"/>
            <person name="Wu L."/>
            <person name="Ma J."/>
        </authorList>
    </citation>
    <scope>NUCLEOTIDE SEQUENCE [LARGE SCALE GENOMIC DNA]</scope>
    <source>
        <strain evidence="2">CGMCC 1.8860</strain>
    </source>
</reference>
<dbReference type="Proteomes" id="UP000621859">
    <property type="component" value="Unassembled WGS sequence"/>
</dbReference>
<keyword evidence="2" id="KW-1185">Reference proteome</keyword>
<comment type="caution">
    <text evidence="1">The sequence shown here is derived from an EMBL/GenBank/DDBJ whole genome shotgun (WGS) entry which is preliminary data.</text>
</comment>
<sequence length="60" mass="6329">MYNRLPCAGLIAVQPCHGPHTADVLGSQRYDFLPKQALSDPLSLIGAAGAFSCAGNHHCH</sequence>
<gene>
    <name evidence="1" type="ORF">GCM10010971_16280</name>
</gene>